<reference evidence="6 7" key="1">
    <citation type="submission" date="2018-07" db="EMBL/GenBank/DDBJ databases">
        <authorList>
            <person name="Quirk P.G."/>
            <person name="Krulwich T.A."/>
        </authorList>
    </citation>
    <scope>NUCLEOTIDE SEQUENCE [LARGE SCALE GENOMIC DNA]</scope>
    <source>
        <strain evidence="6 7">CC-BB4</strain>
    </source>
</reference>
<comment type="similarity">
    <text evidence="1">Belongs to the leucine-binding protein family.</text>
</comment>
<dbReference type="InterPro" id="IPR028081">
    <property type="entry name" value="Leu-bd"/>
</dbReference>
<evidence type="ECO:0000256" key="3">
    <source>
        <dbReference type="ARBA" id="ARBA00022970"/>
    </source>
</evidence>
<feature type="signal peptide" evidence="4">
    <location>
        <begin position="1"/>
        <end position="25"/>
    </location>
</feature>
<evidence type="ECO:0000256" key="1">
    <source>
        <dbReference type="ARBA" id="ARBA00010062"/>
    </source>
</evidence>
<dbReference type="InterPro" id="IPR051010">
    <property type="entry name" value="BCAA_transport"/>
</dbReference>
<evidence type="ECO:0000256" key="4">
    <source>
        <dbReference type="SAM" id="SignalP"/>
    </source>
</evidence>
<protein>
    <submittedName>
        <fullName evidence="6">ABC transporter substrate-binding protein</fullName>
    </submittedName>
</protein>
<sequence>MLSSRAFVFSALVLGSLASAFPAAAQSPVKIGFITTLSGPAGYLGQDVRDGFNLLVKKQDGKLGGAPVDVLVEDDGLKPGQGKQIAERMLKNEKIKLITGLIFSNVASAVVPDALDAGAIVISPNAGPSEFAGKECNRNYFVMSWLTDTMQGSAGRNATELGYKRAFVLAPNYAAGKDAIAGFKRFFKGEIVGEVYTRLDQTDYAAEMAQIRAAKPDVVFQFHPGGLGISFLRQYQQAGLLSTIPMVLAEPSMDHAILKAVGDAALGLNVSGHWNADLDNATNKEFVAAFTKAYGRVPTMYAAQGYDTALAIDAALKQTGGKIDDAAAFRTAMLKADFHATRGSFKFGANQHPVQDWYAMKVEKDASGALTLKTTGKIMSNYVDPFAAQCKL</sequence>
<feature type="domain" description="Leucine-binding protein" evidence="5">
    <location>
        <begin position="28"/>
        <end position="365"/>
    </location>
</feature>
<dbReference type="RefSeq" id="WP_115689834.1">
    <property type="nucleotide sequence ID" value="NZ_CP031417.1"/>
</dbReference>
<keyword evidence="3" id="KW-0029">Amino-acid transport</keyword>
<dbReference type="Pfam" id="PF13458">
    <property type="entry name" value="Peripla_BP_6"/>
    <property type="match status" value="1"/>
</dbReference>
<dbReference type="Proteomes" id="UP000254889">
    <property type="component" value="Chromosome"/>
</dbReference>
<dbReference type="GO" id="GO:0006865">
    <property type="term" value="P:amino acid transport"/>
    <property type="evidence" value="ECO:0007669"/>
    <property type="project" value="UniProtKB-KW"/>
</dbReference>
<dbReference type="InterPro" id="IPR028082">
    <property type="entry name" value="Peripla_BP_I"/>
</dbReference>
<dbReference type="SUPFAM" id="SSF53822">
    <property type="entry name" value="Periplasmic binding protein-like I"/>
    <property type="match status" value="1"/>
</dbReference>
<keyword evidence="7" id="KW-1185">Reference proteome</keyword>
<accession>A0A345ZTR3</accession>
<dbReference type="KEGG" id="ptaw:DW352_07130"/>
<evidence type="ECO:0000256" key="2">
    <source>
        <dbReference type="ARBA" id="ARBA00022729"/>
    </source>
</evidence>
<feature type="chain" id="PRO_5016823081" evidence="4">
    <location>
        <begin position="26"/>
        <end position="392"/>
    </location>
</feature>
<name>A0A345ZTR3_9HYPH</name>
<organism evidence="6 7">
    <name type="scientific">Pseudolabrys taiwanensis</name>
    <dbReference type="NCBI Taxonomy" id="331696"/>
    <lineage>
        <taxon>Bacteria</taxon>
        <taxon>Pseudomonadati</taxon>
        <taxon>Pseudomonadota</taxon>
        <taxon>Alphaproteobacteria</taxon>
        <taxon>Hyphomicrobiales</taxon>
        <taxon>Xanthobacteraceae</taxon>
        <taxon>Pseudolabrys</taxon>
    </lineage>
</organism>
<evidence type="ECO:0000259" key="5">
    <source>
        <dbReference type="Pfam" id="PF13458"/>
    </source>
</evidence>
<evidence type="ECO:0000313" key="6">
    <source>
        <dbReference type="EMBL" id="AXK80310.1"/>
    </source>
</evidence>
<keyword evidence="3" id="KW-0813">Transport</keyword>
<gene>
    <name evidence="6" type="ORF">DW352_07130</name>
</gene>
<dbReference type="EMBL" id="CP031417">
    <property type="protein sequence ID" value="AXK80310.1"/>
    <property type="molecule type" value="Genomic_DNA"/>
</dbReference>
<proteinExistence type="inferred from homology"/>
<keyword evidence="2 4" id="KW-0732">Signal</keyword>
<dbReference type="AlphaFoldDB" id="A0A345ZTR3"/>
<dbReference type="OrthoDB" id="435355at2"/>
<dbReference type="Gene3D" id="3.40.50.2300">
    <property type="match status" value="2"/>
</dbReference>
<dbReference type="PANTHER" id="PTHR30483">
    <property type="entry name" value="LEUCINE-SPECIFIC-BINDING PROTEIN"/>
    <property type="match status" value="1"/>
</dbReference>
<dbReference type="CDD" id="cd06359">
    <property type="entry name" value="PBP1_Nba-like"/>
    <property type="match status" value="1"/>
</dbReference>
<evidence type="ECO:0000313" key="7">
    <source>
        <dbReference type="Proteomes" id="UP000254889"/>
    </source>
</evidence>
<dbReference type="PANTHER" id="PTHR30483:SF6">
    <property type="entry name" value="PERIPLASMIC BINDING PROTEIN OF ABC TRANSPORTER FOR NATURAL AMINO ACIDS"/>
    <property type="match status" value="1"/>
</dbReference>